<feature type="domain" description="Fe-containing alcohol dehydrogenase-like C-terminal" evidence="4">
    <location>
        <begin position="190"/>
        <end position="381"/>
    </location>
</feature>
<name>A0A7C4AKB1_9BACT</name>
<comment type="caution">
    <text evidence="5">The sequence shown here is derived from an EMBL/GenBank/DDBJ whole genome shotgun (WGS) entry which is preliminary data.</text>
</comment>
<evidence type="ECO:0000259" key="3">
    <source>
        <dbReference type="Pfam" id="PF00465"/>
    </source>
</evidence>
<organism evidence="5">
    <name type="scientific">Thermodesulfovibrio aggregans</name>
    <dbReference type="NCBI Taxonomy" id="86166"/>
    <lineage>
        <taxon>Bacteria</taxon>
        <taxon>Pseudomonadati</taxon>
        <taxon>Nitrospirota</taxon>
        <taxon>Thermodesulfovibrionia</taxon>
        <taxon>Thermodesulfovibrionales</taxon>
        <taxon>Thermodesulfovibrionaceae</taxon>
        <taxon>Thermodesulfovibrio</taxon>
    </lineage>
</organism>
<dbReference type="Pfam" id="PF25137">
    <property type="entry name" value="ADH_Fe_C"/>
    <property type="match status" value="1"/>
</dbReference>
<reference evidence="5" key="1">
    <citation type="journal article" date="2020" name="mSystems">
        <title>Genome- and Community-Level Interaction Insights into Carbon Utilization and Element Cycling Functions of Hydrothermarchaeota in Hydrothermal Sediment.</title>
        <authorList>
            <person name="Zhou Z."/>
            <person name="Liu Y."/>
            <person name="Xu W."/>
            <person name="Pan J."/>
            <person name="Luo Z.H."/>
            <person name="Li M."/>
        </authorList>
    </citation>
    <scope>NUCLEOTIDE SEQUENCE [LARGE SCALE GENOMIC DNA]</scope>
    <source>
        <strain evidence="5">SpSt-788</strain>
    </source>
</reference>
<dbReference type="EMBL" id="DTHO01000068">
    <property type="protein sequence ID" value="HGH00063.1"/>
    <property type="molecule type" value="Genomic_DNA"/>
</dbReference>
<dbReference type="FunFam" id="3.40.50.1970:FF:000003">
    <property type="entry name" value="Alcohol dehydrogenase, iron-containing"/>
    <property type="match status" value="1"/>
</dbReference>
<dbReference type="GO" id="GO:1990362">
    <property type="term" value="F:butanol dehydrogenase (NAD+) activity"/>
    <property type="evidence" value="ECO:0007669"/>
    <property type="project" value="InterPro"/>
</dbReference>
<protein>
    <submittedName>
        <fullName evidence="5">Iron-containing alcohol dehydrogenase</fullName>
    </submittedName>
</protein>
<keyword evidence="2" id="KW-0560">Oxidoreductase</keyword>
<dbReference type="CDD" id="cd08187">
    <property type="entry name" value="BDH"/>
    <property type="match status" value="1"/>
</dbReference>
<dbReference type="SUPFAM" id="SSF56796">
    <property type="entry name" value="Dehydroquinate synthase-like"/>
    <property type="match status" value="1"/>
</dbReference>
<dbReference type="Gene3D" id="1.20.1090.10">
    <property type="entry name" value="Dehydroquinate synthase-like - alpha domain"/>
    <property type="match status" value="1"/>
</dbReference>
<sequence>MESFEFFNPTRIIFGRGAEKKIGEILKGDKIGKVLFVYGKSAIKKIGLYDTVVSSLKENRIEFVEHSGVKPNPVLSHTKEGIEKAKDYKVDAVLAVGGGSVIDEGKTIAAGVKNNRDIWDFFKRNVEIKKALPVYVILTVAATGSEMNGFAVITNEETQEKLSISSEYIFPKVSILNPELTFSVSAQYQAYAAVDAIAHVIEHYLSGIYCPKLQSRFIEGLIKSIMETTEIILKEPKNYNARAEFMWSATVALNGLARLGIKGGGFPNHMIAHALGALYDLPHGACLSIVIPAWMRWYLDKNLPQFERFARNIFNSDKAEEGIENLKSWFKKIGSPVSLKDAGILYKDIDMIAENAYNIAIVWQMEKTYTKQVLTEILKKAND</sequence>
<evidence type="ECO:0000256" key="2">
    <source>
        <dbReference type="ARBA" id="ARBA00023002"/>
    </source>
</evidence>
<accession>A0A7C4AKB1</accession>
<dbReference type="GO" id="GO:0008106">
    <property type="term" value="F:alcohol dehydrogenase (NADP+) activity"/>
    <property type="evidence" value="ECO:0007669"/>
    <property type="project" value="TreeGrafter"/>
</dbReference>
<feature type="domain" description="Alcohol dehydrogenase iron-type/glycerol dehydrogenase GldA" evidence="3">
    <location>
        <begin position="9"/>
        <end position="178"/>
    </location>
</feature>
<dbReference type="GO" id="GO:0046872">
    <property type="term" value="F:metal ion binding"/>
    <property type="evidence" value="ECO:0007669"/>
    <property type="project" value="InterPro"/>
</dbReference>
<dbReference type="Pfam" id="PF00465">
    <property type="entry name" value="Fe-ADH"/>
    <property type="match status" value="1"/>
</dbReference>
<evidence type="ECO:0000256" key="1">
    <source>
        <dbReference type="ARBA" id="ARBA00007358"/>
    </source>
</evidence>
<dbReference type="InterPro" id="IPR056798">
    <property type="entry name" value="ADH_Fe_C"/>
</dbReference>
<dbReference type="InterPro" id="IPR044731">
    <property type="entry name" value="BDH-like"/>
</dbReference>
<evidence type="ECO:0000259" key="4">
    <source>
        <dbReference type="Pfam" id="PF25137"/>
    </source>
</evidence>
<dbReference type="GO" id="GO:1990002">
    <property type="term" value="F:methylglyoxal reductase (NADPH) (acetol producing) activity"/>
    <property type="evidence" value="ECO:0007669"/>
    <property type="project" value="TreeGrafter"/>
</dbReference>
<evidence type="ECO:0000313" key="5">
    <source>
        <dbReference type="EMBL" id="HGH00063.1"/>
    </source>
</evidence>
<dbReference type="PANTHER" id="PTHR43633:SF1">
    <property type="entry name" value="ALCOHOL DEHYDROGENASE YQHD"/>
    <property type="match status" value="1"/>
</dbReference>
<dbReference type="Gene3D" id="3.40.50.1970">
    <property type="match status" value="1"/>
</dbReference>
<comment type="similarity">
    <text evidence="1">Belongs to the iron-containing alcohol dehydrogenase family.</text>
</comment>
<dbReference type="InterPro" id="IPR001670">
    <property type="entry name" value="ADH_Fe/GldA"/>
</dbReference>
<dbReference type="GO" id="GO:0005829">
    <property type="term" value="C:cytosol"/>
    <property type="evidence" value="ECO:0007669"/>
    <property type="project" value="TreeGrafter"/>
</dbReference>
<dbReference type="AlphaFoldDB" id="A0A7C4AKB1"/>
<gene>
    <name evidence="5" type="ORF">ENV75_06425</name>
</gene>
<dbReference type="PANTHER" id="PTHR43633">
    <property type="entry name" value="ALCOHOL DEHYDROGENASE YQHD"/>
    <property type="match status" value="1"/>
</dbReference>
<proteinExistence type="inferred from homology"/>